<sequence length="59" mass="6551">IDVRDIVDMKFLIGVFLLLSVNTANAVMIPKCIENNNCSSGTVVFCMIVLGIIFLFTRK</sequence>
<keyword evidence="1" id="KW-0812">Transmembrane</keyword>
<dbReference type="Proteomes" id="UP001148834">
    <property type="component" value="Unassembled WGS sequence"/>
</dbReference>
<comment type="caution">
    <text evidence="2">The sequence shown here is derived from an EMBL/GenBank/DDBJ whole genome shotgun (WGS) entry which is preliminary data.</text>
</comment>
<dbReference type="EMBL" id="JAODIR010000140">
    <property type="protein sequence ID" value="MDD2169268.1"/>
    <property type="molecule type" value="Genomic_DNA"/>
</dbReference>
<keyword evidence="1" id="KW-1133">Transmembrane helix</keyword>
<organism evidence="2 3">
    <name type="scientific">Glaesserella parasuis</name>
    <name type="common">Haemophilus parasuis</name>
    <dbReference type="NCBI Taxonomy" id="738"/>
    <lineage>
        <taxon>Bacteria</taxon>
        <taxon>Pseudomonadati</taxon>
        <taxon>Pseudomonadota</taxon>
        <taxon>Gammaproteobacteria</taxon>
        <taxon>Pasteurellales</taxon>
        <taxon>Pasteurellaceae</taxon>
        <taxon>Glaesserella</taxon>
    </lineage>
</organism>
<evidence type="ECO:0000313" key="2">
    <source>
        <dbReference type="EMBL" id="MDD2169268.1"/>
    </source>
</evidence>
<accession>A0AA42EJC6</accession>
<feature type="non-terminal residue" evidence="2">
    <location>
        <position position="1"/>
    </location>
</feature>
<name>A0AA42EJC6_GLAPU</name>
<evidence type="ECO:0000313" key="3">
    <source>
        <dbReference type="Proteomes" id="UP001148834"/>
    </source>
</evidence>
<dbReference type="AlphaFoldDB" id="A0AA42EJC6"/>
<proteinExistence type="predicted"/>
<protein>
    <submittedName>
        <fullName evidence="2">Uncharacterized protein</fullName>
    </submittedName>
</protein>
<feature type="transmembrane region" description="Helical" evidence="1">
    <location>
        <begin position="42"/>
        <end position="58"/>
    </location>
</feature>
<gene>
    <name evidence="2" type="ORF">N5925_11985</name>
</gene>
<evidence type="ECO:0000256" key="1">
    <source>
        <dbReference type="SAM" id="Phobius"/>
    </source>
</evidence>
<keyword evidence="1" id="KW-0472">Membrane</keyword>
<reference evidence="2" key="1">
    <citation type="submission" date="2022-09" db="EMBL/GenBank/DDBJ databases">
        <title>Molecular characterization of Glaesserella parasuis strains circulating in commercial swine farms using whole-genome sequencing.</title>
        <authorList>
            <person name="Mugabi R."/>
            <person name="Clavijo M."/>
            <person name="Li G."/>
        </authorList>
    </citation>
    <scope>NUCLEOTIDE SEQUENCE</scope>
    <source>
        <strain evidence="2">0435-53</strain>
    </source>
</reference>